<evidence type="ECO:0000256" key="1">
    <source>
        <dbReference type="SAM" id="MobiDB-lite"/>
    </source>
</evidence>
<feature type="region of interest" description="Disordered" evidence="1">
    <location>
        <begin position="35"/>
        <end position="76"/>
    </location>
</feature>
<organism evidence="2 3">
    <name type="scientific">Monosporascus cannonballus</name>
    <dbReference type="NCBI Taxonomy" id="155416"/>
    <lineage>
        <taxon>Eukaryota</taxon>
        <taxon>Fungi</taxon>
        <taxon>Dikarya</taxon>
        <taxon>Ascomycota</taxon>
        <taxon>Pezizomycotina</taxon>
        <taxon>Sordariomycetes</taxon>
        <taxon>Xylariomycetidae</taxon>
        <taxon>Xylariales</taxon>
        <taxon>Xylariales incertae sedis</taxon>
        <taxon>Monosporascus</taxon>
    </lineage>
</organism>
<gene>
    <name evidence="2" type="ORF">DL762_009872</name>
</gene>
<comment type="caution">
    <text evidence="2">The sequence shown here is derived from an EMBL/GenBank/DDBJ whole genome shotgun (WGS) entry which is preliminary data.</text>
</comment>
<accession>A0ABY0GW51</accession>
<dbReference type="EMBL" id="QJNS01000683">
    <property type="protein sequence ID" value="RYO75791.1"/>
    <property type="molecule type" value="Genomic_DNA"/>
</dbReference>
<protein>
    <submittedName>
        <fullName evidence="2">Uncharacterized protein</fullName>
    </submittedName>
</protein>
<sequence length="128" mass="13612">MQMNGSPQMQMPVVNGQSQMAMPNGQQADVRLLMQAQRIQEQQRQSVQMRQQQGHQGSPGGTPMQNSPQAMRAALGGLNQKNYLNNAQAQAMLASMNGANGTDQVEQSECSTGRGANNGTAAVAEPAQ</sequence>
<feature type="compositionally biased region" description="Low complexity" evidence="1">
    <location>
        <begin position="35"/>
        <end position="56"/>
    </location>
</feature>
<reference evidence="2 3" key="1">
    <citation type="submission" date="2018-06" db="EMBL/GenBank/DDBJ databases">
        <title>Complete Genomes of Monosporascus.</title>
        <authorList>
            <person name="Robinson A.J."/>
            <person name="Natvig D.O."/>
        </authorList>
    </citation>
    <scope>NUCLEOTIDE SEQUENCE [LARGE SCALE GENOMIC DNA]</scope>
    <source>
        <strain evidence="2 3">CBS 609.92</strain>
    </source>
</reference>
<feature type="compositionally biased region" description="Polar residues" evidence="1">
    <location>
        <begin position="99"/>
        <end position="120"/>
    </location>
</feature>
<evidence type="ECO:0000313" key="2">
    <source>
        <dbReference type="EMBL" id="RYO75791.1"/>
    </source>
</evidence>
<evidence type="ECO:0000313" key="3">
    <source>
        <dbReference type="Proteomes" id="UP000294003"/>
    </source>
</evidence>
<feature type="region of interest" description="Disordered" evidence="1">
    <location>
        <begin position="99"/>
        <end position="128"/>
    </location>
</feature>
<name>A0ABY0GW51_9PEZI</name>
<keyword evidence="3" id="KW-1185">Reference proteome</keyword>
<dbReference type="Proteomes" id="UP000294003">
    <property type="component" value="Unassembled WGS sequence"/>
</dbReference>
<proteinExistence type="predicted"/>